<dbReference type="InterPro" id="IPR012334">
    <property type="entry name" value="Pectin_lyas_fold"/>
</dbReference>
<evidence type="ECO:0000313" key="1">
    <source>
        <dbReference type="EMBL" id="OQP40170.1"/>
    </source>
</evidence>
<evidence type="ECO:0000313" key="2">
    <source>
        <dbReference type="Proteomes" id="UP000192277"/>
    </source>
</evidence>
<dbReference type="Gene3D" id="2.160.20.10">
    <property type="entry name" value="Single-stranded right-handed beta-helix, Pectin lyase-like"/>
    <property type="match status" value="1"/>
</dbReference>
<keyword evidence="2" id="KW-1185">Reference proteome</keyword>
<protein>
    <recommendedName>
        <fullName evidence="3">Pectate lyase superfamily protein domain-containing protein</fullName>
    </recommendedName>
</protein>
<evidence type="ECO:0008006" key="3">
    <source>
        <dbReference type="Google" id="ProtNLM"/>
    </source>
</evidence>
<dbReference type="Proteomes" id="UP000192277">
    <property type="component" value="Unassembled WGS sequence"/>
</dbReference>
<reference evidence="1 2" key="1">
    <citation type="submission" date="2016-04" db="EMBL/GenBank/DDBJ databases">
        <authorList>
            <person name="Chen L."/>
            <person name="Zhuang W."/>
            <person name="Wang G."/>
        </authorList>
    </citation>
    <scope>NUCLEOTIDE SEQUENCE [LARGE SCALE GENOMIC DNA]</scope>
    <source>
        <strain evidence="2">GR20</strain>
    </source>
</reference>
<dbReference type="EMBL" id="LWBO01000077">
    <property type="protein sequence ID" value="OQP40170.1"/>
    <property type="molecule type" value="Genomic_DNA"/>
</dbReference>
<accession>A0ABX3NMS9</accession>
<proteinExistence type="predicted"/>
<gene>
    <name evidence="1" type="ORF">A4D02_14665</name>
</gene>
<dbReference type="InterPro" id="IPR011050">
    <property type="entry name" value="Pectin_lyase_fold/virulence"/>
</dbReference>
<name>A0ABX3NMS9_9BACT</name>
<dbReference type="SUPFAM" id="SSF51126">
    <property type="entry name" value="Pectin lyase-like"/>
    <property type="match status" value="1"/>
</dbReference>
<organism evidence="1 2">
    <name type="scientific">Niastella koreensis</name>
    <dbReference type="NCBI Taxonomy" id="354356"/>
    <lineage>
        <taxon>Bacteria</taxon>
        <taxon>Pseudomonadati</taxon>
        <taxon>Bacteroidota</taxon>
        <taxon>Chitinophagia</taxon>
        <taxon>Chitinophagales</taxon>
        <taxon>Chitinophagaceae</taxon>
        <taxon>Niastella</taxon>
    </lineage>
</organism>
<sequence length="532" mass="57345">MMCIYYSADCNYLPIQPVAMNLFAFMKITLLTAVALLLNFTVLAQGKSQWVYLNSADKLQYKTTERGDRIMDFSYAGYREGGEAIPTVPVKVTVSPISGDNTNAIQQAIDQVSALPLVNGLRGAVLLQPGTYNCEQPITISTSGVVLQGSGSGETGSVINMTGNPHVCITIKGNSTTKATNTKTTIADPYVPSGAVSFQLRNTKGFAAGDIIRISRPVTEAWVQLMGMDKLVRDGKKQTWVTGEITTERVIKKIERNTVTVNFPLTDSYDEQYLGKDGVTVTTITTSGAINETGIENLRIVAPVQSVTINEGLYRALNMSGVTDGWMRKVEILNTTNSISITANRVTVDHVNILHEVPTKGAAKPADLNGSGAQLLFNQCTITGDNLFYFATGAKVSGPIVLLNCTFKGKGWIQPHQRWATGLLVDNCQVPDGGIDFMNRGAMGSGHGWAIGWAVAWNCTAQSYLNQLPPGSANWVIGCKGEPQKKAIPFDAEPVLPEGIYDAHNTPVDPSSLYLAQLAERLGKTAVQHTGY</sequence>
<comment type="caution">
    <text evidence="1">The sequence shown here is derived from an EMBL/GenBank/DDBJ whole genome shotgun (WGS) entry which is preliminary data.</text>
</comment>